<dbReference type="Pfam" id="PF13853">
    <property type="entry name" value="7tm_4"/>
    <property type="match status" value="6"/>
</dbReference>
<feature type="transmembrane region" description="Helical" evidence="14">
    <location>
        <begin position="1422"/>
        <end position="1442"/>
    </location>
</feature>
<feature type="transmembrane region" description="Helical" evidence="14">
    <location>
        <begin position="526"/>
        <end position="545"/>
    </location>
</feature>
<name>A0A553Q5I6_9TELE</name>
<keyword evidence="17" id="KW-1185">Reference proteome</keyword>
<feature type="transmembrane region" description="Helical" evidence="14">
    <location>
        <begin position="1345"/>
        <end position="1365"/>
    </location>
</feature>
<keyword evidence="7 13" id="KW-0297">G-protein coupled receptor</keyword>
<feature type="transmembrane region" description="Helical" evidence="14">
    <location>
        <begin position="865"/>
        <end position="884"/>
    </location>
</feature>
<protein>
    <recommendedName>
        <fullName evidence="15">G-protein coupled receptors family 1 profile domain-containing protein</fullName>
    </recommendedName>
</protein>
<evidence type="ECO:0000256" key="6">
    <source>
        <dbReference type="ARBA" id="ARBA00022989"/>
    </source>
</evidence>
<keyword evidence="5" id="KW-0552">Olfaction</keyword>
<gene>
    <name evidence="16" type="ORF">DNTS_006356</name>
</gene>
<evidence type="ECO:0000256" key="11">
    <source>
        <dbReference type="ARBA" id="ARBA00023180"/>
    </source>
</evidence>
<feature type="transmembrane region" description="Helical" evidence="14">
    <location>
        <begin position="1884"/>
        <end position="1903"/>
    </location>
</feature>
<sequence>MSGSLNQHHTFYSRNLDHGHFEFRQSTLASCNRRINSLSLSFSRGRAGLAGVACGFVRGGKAGLVCRGSSQKMRASPLIERLSLWAEEVVPFEGWSGCLMVRRPLRSLCSGCFIVWRSREWWIGRGSPVEVQISSPSALDGLRKKTGVGINSFSSADKSKTDLSLKMERVENKTYFYFMLFENLGSIRYVLFTLGIFIYFVIILFNVLIILAVLLEISLHQPMYVLISCLSLNALFGTAGFFPRVLMDLLSDTHSISREVCIFQSFVIFTYVVNEFIILTLMGFDRFAAICKPLHYHNMITPSFLASFLFITITISLILLGLAGYLTSKLTMCGNKLFKVYCHNYELARLSCESPITINVLGMVILITTTIIPLGLILFTYIKILIISQRSTSQFKGKAFQTCVPHIVVLLNFTIAIVTEITLSRVTMLQLPIGVSIFLSLEFLIIPPILNPVVYAYNLPDIRKKIDKLLDILKERLRKERKDYFTLNHARLKMQDPLRNDSIVFTLAGLNDTMEHRYILLSFTSLYYPLVIFCNVTVIMTILLNKKLHEPMYVFISSLCVNALFGTAGFYPKFLYDLLAHDHVISYSGCMLQIFVIYSSILCDFTTLAVMAYDRYVAICKPLVYHSIMTKRKIVNCIIYCWFTPLFSIGFLIILLVRLTLCGFSIEKLYCEIWGVAKLSCFSTIVNNVFGYIVILSFSGHGVVTFCSYIYLIKKCWKSIEGRSKFMQTCLPHMLSLINVTVAFMFDTLYSRYGSKNVAQSLRNFMALEFILIPPILNPLIYGLQLTAIREEVIRMFCRKQPKLFQMAPENESSVSVFTLSGLNETMELRYVFFSFTALFYPLMLFCNLTVLFTIIFNKKLHEPMYVFVCNLCVNSLFGTSGFFPKFLYDLLASDHVITYSGCLIQIFVIYSYALCDISTLTVMAYDRYVAICQPLEYHSVMTKQRVVGWLLFSWLAPFFCMSFLIILLSQLSLCGSNIEKLYCEIWAVAKLSCFSNTVNNVFGLTVIILYFGHGLLIYASYFQLIKKCRKSVEVRHKFMQTCVPHLLSLVNVTVTLLFDVLYSRYGSKNLPQSLRNFMALEFLLIPPVLNPLIYGLNLTTVRHHVYEPNRMENGTYFYLMLFENMGSVRYALFTLAFLLYCSILFFNVLIILAIFLERTLHQPMYFLISCLSFNSLFGTAAFFPRLLSDLISDTHVVPREACLLQAFVIYSYASNENTILMLMAFDRYVAICKPLQYNSIMTPRFLSLLIALSWIYPMLCVGIAGILNARLTMCGFKLWKVYCHNWEIVKLSCSNTIINNIFGFFIVATAVIMPLTFILYSYVKILIICRRSSQEFRRKAYQTCVPHIIILLNFSVALFCEVTLSRVSALELPIGLSIVLSLEFLIVPPILNPLVYGFNFPEIRKKILCIVYEPNRMENGTYFYLMLFENMGSAFVIYSYASNENTILMLMAFDRYVAICKPLQYNSIMTPRFLSLLIALSWIYPMLGVGIGGILNTRLTMCGFKLWKVYCHNWEIVKLSCSNSIINNIYGFFIVATAVIMPLIFILYSYVKILIICRRSSQEFRRKAYQTCVPHIIILLNFSVALFCEVTLSRVSALELPIGLSIVLSLEFLIVPPILNPLVYGFNFAEIRKKILCIARLKMQDPLRNDSIVFTLAGLNDTMEHRYILLSFTSLYYPLVIFCNVTVIMTILLNKKLHEPMYVFISNLCVNALFGTSGFYPKFLYDLLAQEHVISYSGCMLQIFVIYSSIVCDFTTLAVMAYDRYVAICKPLEYHSIMTKRKIFKCIVYCWVAPFFSLGLLIILLLRLTLCGFSIEKLYCEIWGVAKLSCYSTIVNNVFGYIVILSFFGHGVFTLCSYIYLIKKCWKSIEGRSKFMQTCVPHMLSLINVTSAFMFDVLFTRYGSKNVAQSLRNFMALEFILIPPILNPLIYGLKLTTIRQEVIFVIYTSIACDFSTLAVMAYDRYVAICKPLEYHSIMTKRLLIILLVRLTLCGFSIEKLYCEVWGVAKLSCYSPVVNNVFGYIVILSFFGHGVFTFCSYIYLIIKCWKSIEGRSKFMQTCLPHMLSLINVFIAFLFDVLFTRYGSKSVPQSLRNFMALEFILIPPILNPLIYGLQLTAIREE</sequence>
<evidence type="ECO:0000256" key="12">
    <source>
        <dbReference type="ARBA" id="ARBA00023224"/>
    </source>
</evidence>
<feature type="transmembrane region" description="Helical" evidence="14">
    <location>
        <begin position="358"/>
        <end position="387"/>
    </location>
</feature>
<feature type="transmembrane region" description="Helical" evidence="14">
    <location>
        <begin position="399"/>
        <end position="419"/>
    </location>
</feature>
<evidence type="ECO:0000256" key="4">
    <source>
        <dbReference type="ARBA" id="ARBA00022692"/>
    </source>
</evidence>
<feature type="transmembrane region" description="Helical" evidence="14">
    <location>
        <begin position="189"/>
        <end position="215"/>
    </location>
</feature>
<evidence type="ECO:0000259" key="15">
    <source>
        <dbReference type="PROSITE" id="PS50262"/>
    </source>
</evidence>
<keyword evidence="4 13" id="KW-0812">Transmembrane</keyword>
<feature type="transmembrane region" description="Helical" evidence="14">
    <location>
        <begin position="552"/>
        <end position="571"/>
    </location>
</feature>
<dbReference type="EMBL" id="SRMA01026311">
    <property type="protein sequence ID" value="TRY85167.1"/>
    <property type="molecule type" value="Genomic_DNA"/>
</dbReference>
<dbReference type="PROSITE" id="PS50262">
    <property type="entry name" value="G_PROTEIN_RECEP_F1_2"/>
    <property type="match status" value="7"/>
</dbReference>
<feature type="transmembrane region" description="Helical" evidence="14">
    <location>
        <begin position="1530"/>
        <end position="1549"/>
    </location>
</feature>
<feature type="transmembrane region" description="Helical" evidence="14">
    <location>
        <begin position="1741"/>
        <end position="1763"/>
    </location>
</feature>
<feature type="domain" description="G-protein coupled receptors family 1 profile" evidence="15">
    <location>
        <begin position="847"/>
        <end position="1095"/>
    </location>
</feature>
<evidence type="ECO:0000256" key="1">
    <source>
        <dbReference type="ARBA" id="ARBA00004651"/>
    </source>
</evidence>
<comment type="subcellular location">
    <subcellularLocation>
        <location evidence="1">Cell membrane</location>
        <topology evidence="1">Multi-pass membrane protein</topology>
    </subcellularLocation>
</comment>
<dbReference type="InterPro" id="IPR052921">
    <property type="entry name" value="GPCR1_Superfamily_Member"/>
</dbReference>
<feature type="domain" description="G-protein coupled receptors family 1 profile" evidence="15">
    <location>
        <begin position="534"/>
        <end position="782"/>
    </location>
</feature>
<comment type="caution">
    <text evidence="16">The sequence shown here is derived from an EMBL/GenBank/DDBJ whole genome shotgun (WGS) entry which is preliminary data.</text>
</comment>
<feature type="transmembrane region" description="Helical" evidence="14">
    <location>
        <begin position="689"/>
        <end position="713"/>
    </location>
</feature>
<feature type="transmembrane region" description="Helical" evidence="14">
    <location>
        <begin position="1676"/>
        <end position="1695"/>
    </location>
</feature>
<feature type="domain" description="G-protein coupled receptors family 1 profile" evidence="15">
    <location>
        <begin position="205"/>
        <end position="455"/>
    </location>
</feature>
<comment type="similarity">
    <text evidence="13">Belongs to the G-protein coupled receptor 1 family.</text>
</comment>
<dbReference type="SUPFAM" id="SSF81321">
    <property type="entry name" value="Family A G protein-coupled receptor-like"/>
    <property type="match status" value="7"/>
</dbReference>
<evidence type="ECO:0000256" key="7">
    <source>
        <dbReference type="ARBA" id="ARBA00023040"/>
    </source>
</evidence>
<feature type="domain" description="G-protein coupled receptors family 1 profile" evidence="15">
    <location>
        <begin position="1684"/>
        <end position="1932"/>
    </location>
</feature>
<feature type="transmembrane region" description="Helical" evidence="14">
    <location>
        <begin position="1302"/>
        <end position="1324"/>
    </location>
</feature>
<dbReference type="Gene3D" id="1.20.1070.10">
    <property type="entry name" value="Rhodopsin 7-helix transmembrane proteins"/>
    <property type="match status" value="7"/>
</dbReference>
<dbReference type="GO" id="GO:0004930">
    <property type="term" value="F:G protein-coupled receptor activity"/>
    <property type="evidence" value="ECO:0007669"/>
    <property type="project" value="UniProtKB-KW"/>
</dbReference>
<feature type="transmembrane region" description="Helical" evidence="14">
    <location>
        <begin position="1043"/>
        <end position="1063"/>
    </location>
</feature>
<accession>A0A553Q5I6</accession>
<evidence type="ECO:0000313" key="17">
    <source>
        <dbReference type="Proteomes" id="UP000316079"/>
    </source>
</evidence>
<feature type="domain" description="G-protein coupled receptors family 1 profile" evidence="15">
    <location>
        <begin position="1147"/>
        <end position="1397"/>
    </location>
</feature>
<evidence type="ECO:0000256" key="14">
    <source>
        <dbReference type="SAM" id="Phobius"/>
    </source>
</evidence>
<dbReference type="PANTHER" id="PTHR26451:SF871">
    <property type="entry name" value="ODORANT RECEPTOR-RELATED"/>
    <property type="match status" value="1"/>
</dbReference>
<feature type="transmembrane region" description="Helical" evidence="14">
    <location>
        <begin position="304"/>
        <end position="326"/>
    </location>
</feature>
<keyword evidence="2" id="KW-1003">Cell membrane</keyword>
<dbReference type="GO" id="GO:0005549">
    <property type="term" value="F:odorant binding"/>
    <property type="evidence" value="ECO:0007669"/>
    <property type="project" value="TreeGrafter"/>
</dbReference>
<dbReference type="PRINTS" id="PR00245">
    <property type="entry name" value="OLFACTORYR"/>
</dbReference>
<feature type="transmembrane region" description="Helical" evidence="14">
    <location>
        <begin position="1474"/>
        <end position="1496"/>
    </location>
</feature>
<evidence type="ECO:0000256" key="13">
    <source>
        <dbReference type="RuleBase" id="RU000688"/>
    </source>
</evidence>
<keyword evidence="6 14" id="KW-1133">Transmembrane helix</keyword>
<feature type="transmembrane region" description="Helical" evidence="14">
    <location>
        <begin position="2097"/>
        <end position="2116"/>
    </location>
</feature>
<feature type="transmembrane region" description="Helical" evidence="14">
    <location>
        <begin position="1002"/>
        <end position="1022"/>
    </location>
</feature>
<feature type="transmembrane region" description="Helical" evidence="14">
    <location>
        <begin position="591"/>
        <end position="613"/>
    </location>
</feature>
<feature type="transmembrane region" description="Helical" evidence="14">
    <location>
        <begin position="904"/>
        <end position="926"/>
    </location>
</feature>
<evidence type="ECO:0000256" key="9">
    <source>
        <dbReference type="ARBA" id="ARBA00023157"/>
    </source>
</evidence>
<keyword evidence="10 13" id="KW-0675">Receptor</keyword>
<dbReference type="GO" id="GO:0004984">
    <property type="term" value="F:olfactory receptor activity"/>
    <property type="evidence" value="ECO:0007669"/>
    <property type="project" value="InterPro"/>
</dbReference>
<reference evidence="16 17" key="1">
    <citation type="journal article" date="2019" name="Sci. Data">
        <title>Hybrid genome assembly and annotation of Danionella translucida.</title>
        <authorList>
            <person name="Kadobianskyi M."/>
            <person name="Schulze L."/>
            <person name="Schuelke M."/>
            <person name="Judkewitz B."/>
        </authorList>
    </citation>
    <scope>NUCLEOTIDE SEQUENCE [LARGE SCALE GENOMIC DNA]</scope>
    <source>
        <strain evidence="16 17">Bolton</strain>
    </source>
</reference>
<feature type="transmembrane region" description="Helical" evidence="14">
    <location>
        <begin position="1377"/>
        <end position="1401"/>
    </location>
</feature>
<evidence type="ECO:0000313" key="16">
    <source>
        <dbReference type="EMBL" id="TRY85167.1"/>
    </source>
</evidence>
<dbReference type="PANTHER" id="PTHR26451">
    <property type="entry name" value="G_PROTEIN_RECEP_F1_2 DOMAIN-CONTAINING PROTEIN"/>
    <property type="match status" value="1"/>
</dbReference>
<proteinExistence type="inferred from homology"/>
<evidence type="ECO:0000256" key="5">
    <source>
        <dbReference type="ARBA" id="ARBA00022725"/>
    </source>
</evidence>
<keyword evidence="12 13" id="KW-0807">Transducer</keyword>
<evidence type="ECO:0000256" key="8">
    <source>
        <dbReference type="ARBA" id="ARBA00023136"/>
    </source>
</evidence>
<feature type="transmembrane region" description="Helical" evidence="14">
    <location>
        <begin position="1601"/>
        <end position="1620"/>
    </location>
</feature>
<feature type="transmembrane region" description="Helical" evidence="14">
    <location>
        <begin position="262"/>
        <end position="284"/>
    </location>
</feature>
<feature type="transmembrane region" description="Helical" evidence="14">
    <location>
        <begin position="221"/>
        <end position="242"/>
    </location>
</feature>
<dbReference type="InterPro" id="IPR000725">
    <property type="entry name" value="Olfact_rcpt"/>
</dbReference>
<keyword evidence="11" id="KW-0325">Glycoprotein</keyword>
<dbReference type="Proteomes" id="UP000316079">
    <property type="component" value="Unassembled WGS sequence"/>
</dbReference>
<feature type="transmembrane region" description="Helical" evidence="14">
    <location>
        <begin position="1569"/>
        <end position="1589"/>
    </location>
</feature>
<feature type="domain" description="G-protein coupled receptors family 1 profile" evidence="15">
    <location>
        <begin position="1448"/>
        <end position="1625"/>
    </location>
</feature>
<keyword evidence="9" id="KW-1015">Disulfide bond</keyword>
<keyword evidence="3" id="KW-0716">Sensory transduction</keyword>
<dbReference type="InterPro" id="IPR017452">
    <property type="entry name" value="GPCR_Rhodpsn_7TM"/>
</dbReference>
<evidence type="ECO:0000256" key="2">
    <source>
        <dbReference type="ARBA" id="ARBA00022475"/>
    </source>
</evidence>
<feature type="transmembrane region" description="Helical" evidence="14">
    <location>
        <begin position="634"/>
        <end position="657"/>
    </location>
</feature>
<feature type="domain" description="G-protein coupled receptors family 1 profile" evidence="15">
    <location>
        <begin position="1957"/>
        <end position="2114"/>
    </location>
</feature>
<feature type="transmembrane region" description="Helical" evidence="14">
    <location>
        <begin position="2066"/>
        <end position="2085"/>
    </location>
</feature>
<dbReference type="PRINTS" id="PR00237">
    <property type="entry name" value="GPCRRHODOPSN"/>
</dbReference>
<feature type="transmembrane region" description="Helical" evidence="14">
    <location>
        <begin position="1784"/>
        <end position="1807"/>
    </location>
</feature>
<feature type="transmembrane region" description="Helical" evidence="14">
    <location>
        <begin position="2022"/>
        <end position="2046"/>
    </location>
</feature>
<feature type="transmembrane region" description="Helical" evidence="14">
    <location>
        <begin position="1131"/>
        <end position="1157"/>
    </location>
</feature>
<feature type="transmembrane region" description="Helical" evidence="14">
    <location>
        <begin position="1164"/>
        <end position="1184"/>
    </location>
</feature>
<evidence type="ECO:0000256" key="3">
    <source>
        <dbReference type="ARBA" id="ARBA00022606"/>
    </source>
</evidence>
<dbReference type="PROSITE" id="PS00237">
    <property type="entry name" value="G_PROTEIN_RECEP_F1_1"/>
    <property type="match status" value="2"/>
</dbReference>
<feature type="transmembrane region" description="Helical" evidence="14">
    <location>
        <begin position="1839"/>
        <end position="1863"/>
    </location>
</feature>
<feature type="non-terminal residue" evidence="16">
    <location>
        <position position="2124"/>
    </location>
</feature>
<feature type="transmembrane region" description="Helical" evidence="14">
    <location>
        <begin position="947"/>
        <end position="969"/>
    </location>
</feature>
<dbReference type="FunFam" id="1.20.1070.10:FF:000024">
    <property type="entry name" value="Olfactory receptor"/>
    <property type="match status" value="7"/>
</dbReference>
<evidence type="ECO:0000256" key="10">
    <source>
        <dbReference type="ARBA" id="ARBA00023170"/>
    </source>
</evidence>
<feature type="transmembrane region" description="Helical" evidence="14">
    <location>
        <begin position="831"/>
        <end position="853"/>
    </location>
</feature>
<dbReference type="OrthoDB" id="6151005at2759"/>
<keyword evidence="8 14" id="KW-0472">Membrane</keyword>
<dbReference type="GO" id="GO:0005886">
    <property type="term" value="C:plasma membrane"/>
    <property type="evidence" value="ECO:0007669"/>
    <property type="project" value="UniProtKB-SubCell"/>
</dbReference>
<feature type="transmembrane region" description="Helical" evidence="14">
    <location>
        <begin position="1943"/>
        <end position="1963"/>
    </location>
</feature>
<feature type="transmembrane region" description="Helical" evidence="14">
    <location>
        <begin position="1246"/>
        <end position="1268"/>
    </location>
</feature>
<feature type="transmembrane region" description="Helical" evidence="14">
    <location>
        <begin position="1702"/>
        <end position="1721"/>
    </location>
</feature>
<organism evidence="16 17">
    <name type="scientific">Danionella cerebrum</name>
    <dbReference type="NCBI Taxonomy" id="2873325"/>
    <lineage>
        <taxon>Eukaryota</taxon>
        <taxon>Metazoa</taxon>
        <taxon>Chordata</taxon>
        <taxon>Craniata</taxon>
        <taxon>Vertebrata</taxon>
        <taxon>Euteleostomi</taxon>
        <taxon>Actinopterygii</taxon>
        <taxon>Neopterygii</taxon>
        <taxon>Teleostei</taxon>
        <taxon>Ostariophysi</taxon>
        <taxon>Cypriniformes</taxon>
        <taxon>Danionidae</taxon>
        <taxon>Danioninae</taxon>
        <taxon>Danionella</taxon>
    </lineage>
</organism>
<dbReference type="InterPro" id="IPR000276">
    <property type="entry name" value="GPCR_Rhodpsn"/>
</dbReference>